<gene>
    <name evidence="2" type="ORF">ACFQ4G_01535</name>
</gene>
<protein>
    <submittedName>
        <fullName evidence="2">Uncharacterized protein</fullName>
    </submittedName>
</protein>
<dbReference type="Proteomes" id="UP001597176">
    <property type="component" value="Unassembled WGS sequence"/>
</dbReference>
<feature type="region of interest" description="Disordered" evidence="1">
    <location>
        <begin position="239"/>
        <end position="269"/>
    </location>
</feature>
<name>A0ABW3WUG2_9HYPH</name>
<dbReference type="EMBL" id="JBHTND010000002">
    <property type="protein sequence ID" value="MFD1300266.1"/>
    <property type="molecule type" value="Genomic_DNA"/>
</dbReference>
<feature type="region of interest" description="Disordered" evidence="1">
    <location>
        <begin position="1"/>
        <end position="26"/>
    </location>
</feature>
<evidence type="ECO:0000256" key="1">
    <source>
        <dbReference type="SAM" id="MobiDB-lite"/>
    </source>
</evidence>
<feature type="compositionally biased region" description="Acidic residues" evidence="1">
    <location>
        <begin position="246"/>
        <end position="260"/>
    </location>
</feature>
<comment type="caution">
    <text evidence="2">The sequence shown here is derived from an EMBL/GenBank/DDBJ whole genome shotgun (WGS) entry which is preliminary data.</text>
</comment>
<accession>A0ABW3WUG2</accession>
<dbReference type="RefSeq" id="WP_238202960.1">
    <property type="nucleotide sequence ID" value="NZ_JBHTND010000002.1"/>
</dbReference>
<proteinExistence type="predicted"/>
<evidence type="ECO:0000313" key="3">
    <source>
        <dbReference type="Proteomes" id="UP001597176"/>
    </source>
</evidence>
<keyword evidence="3" id="KW-1185">Reference proteome</keyword>
<organism evidence="2 3">
    <name type="scientific">Methylobacterium marchantiae</name>
    <dbReference type="NCBI Taxonomy" id="600331"/>
    <lineage>
        <taxon>Bacteria</taxon>
        <taxon>Pseudomonadati</taxon>
        <taxon>Pseudomonadota</taxon>
        <taxon>Alphaproteobacteria</taxon>
        <taxon>Hyphomicrobiales</taxon>
        <taxon>Methylobacteriaceae</taxon>
        <taxon>Methylobacterium</taxon>
    </lineage>
</organism>
<reference evidence="3" key="1">
    <citation type="journal article" date="2019" name="Int. J. Syst. Evol. Microbiol.">
        <title>The Global Catalogue of Microorganisms (GCM) 10K type strain sequencing project: providing services to taxonomists for standard genome sequencing and annotation.</title>
        <authorList>
            <consortium name="The Broad Institute Genomics Platform"/>
            <consortium name="The Broad Institute Genome Sequencing Center for Infectious Disease"/>
            <person name="Wu L."/>
            <person name="Ma J."/>
        </authorList>
    </citation>
    <scope>NUCLEOTIDE SEQUENCE [LARGE SCALE GENOMIC DNA]</scope>
    <source>
        <strain evidence="3">CCUG 56108</strain>
    </source>
</reference>
<evidence type="ECO:0000313" key="2">
    <source>
        <dbReference type="EMBL" id="MFD1300266.1"/>
    </source>
</evidence>
<sequence length="299" mass="34670">MAKRSMSYQTTMRRRMKHRPPVPDEWKLDDDGNLPLGRHHTFVIVDPVQLFDLAAEAPVRAAQLAREGWTTLNNGQHRLRREFVAATYAIAYHLLMDEFEMRRFFDQTAWGKTKPNPRSDKVLPRLLSYVFRFMVSIKQTGTDNRAYVYAASLQPYFNKGTKPLEMRQIIMELGLEKIRNLGVKQRKQAKEEAMKPTRGEYDDLNDNIGSGDHNADMNDAYELNDLDIDADNQIDLRTTTPIDAADIMDDNNEDDDDEAGELEKPRGPREIAIDKQLRELIRLTAEMFKVQVKLRKLMK</sequence>
<feature type="compositionally biased region" description="Polar residues" evidence="1">
    <location>
        <begin position="1"/>
        <end position="11"/>
    </location>
</feature>